<reference evidence="2" key="1">
    <citation type="submission" date="2023-10" db="EMBL/GenBank/DDBJ databases">
        <authorList>
            <person name="Chen Y."/>
            <person name="Shah S."/>
            <person name="Dougan E. K."/>
            <person name="Thang M."/>
            <person name="Chan C."/>
        </authorList>
    </citation>
    <scope>NUCLEOTIDE SEQUENCE [LARGE SCALE GENOMIC DNA]</scope>
</reference>
<keyword evidence="3" id="KW-1185">Reference proteome</keyword>
<feature type="compositionally biased region" description="Low complexity" evidence="1">
    <location>
        <begin position="1"/>
        <end position="17"/>
    </location>
</feature>
<dbReference type="Proteomes" id="UP001189429">
    <property type="component" value="Unassembled WGS sequence"/>
</dbReference>
<comment type="caution">
    <text evidence="2">The sequence shown here is derived from an EMBL/GenBank/DDBJ whole genome shotgun (WGS) entry which is preliminary data.</text>
</comment>
<sequence>MRGSAGARQSCSAASGARRARGSCHELPSGEQVGHDAELLEDTALAVAPRVDRSYAQVEDIVH</sequence>
<evidence type="ECO:0000313" key="3">
    <source>
        <dbReference type="Proteomes" id="UP001189429"/>
    </source>
</evidence>
<evidence type="ECO:0000313" key="2">
    <source>
        <dbReference type="EMBL" id="CAK0843495.1"/>
    </source>
</evidence>
<protein>
    <submittedName>
        <fullName evidence="2">Uncharacterized protein</fullName>
    </submittedName>
</protein>
<proteinExistence type="predicted"/>
<evidence type="ECO:0000256" key="1">
    <source>
        <dbReference type="SAM" id="MobiDB-lite"/>
    </source>
</evidence>
<accession>A0ABN9TDF6</accession>
<gene>
    <name evidence="2" type="ORF">PCOR1329_LOCUS37834</name>
</gene>
<feature type="region of interest" description="Disordered" evidence="1">
    <location>
        <begin position="1"/>
        <end position="35"/>
    </location>
</feature>
<dbReference type="EMBL" id="CAUYUJ010014582">
    <property type="protein sequence ID" value="CAK0843495.1"/>
    <property type="molecule type" value="Genomic_DNA"/>
</dbReference>
<organism evidence="2 3">
    <name type="scientific">Prorocentrum cordatum</name>
    <dbReference type="NCBI Taxonomy" id="2364126"/>
    <lineage>
        <taxon>Eukaryota</taxon>
        <taxon>Sar</taxon>
        <taxon>Alveolata</taxon>
        <taxon>Dinophyceae</taxon>
        <taxon>Prorocentrales</taxon>
        <taxon>Prorocentraceae</taxon>
        <taxon>Prorocentrum</taxon>
    </lineage>
</organism>
<name>A0ABN9TDF6_9DINO</name>